<keyword evidence="7" id="KW-1185">Reference proteome</keyword>
<dbReference type="InterPro" id="IPR001647">
    <property type="entry name" value="HTH_TetR"/>
</dbReference>
<feature type="DNA-binding region" description="H-T-H motif" evidence="4">
    <location>
        <begin position="32"/>
        <end position="51"/>
    </location>
</feature>
<dbReference type="PROSITE" id="PS50977">
    <property type="entry name" value="HTH_TETR_2"/>
    <property type="match status" value="1"/>
</dbReference>
<evidence type="ECO:0000256" key="3">
    <source>
        <dbReference type="ARBA" id="ARBA00023163"/>
    </source>
</evidence>
<dbReference type="InterPro" id="IPR025996">
    <property type="entry name" value="MT1864/Rv1816-like_C"/>
</dbReference>
<feature type="domain" description="HTH tetR-type" evidence="5">
    <location>
        <begin position="9"/>
        <end position="69"/>
    </location>
</feature>
<keyword evidence="2 4" id="KW-0238">DNA-binding</keyword>
<proteinExistence type="predicted"/>
<dbReference type="SUPFAM" id="SSF46689">
    <property type="entry name" value="Homeodomain-like"/>
    <property type="match status" value="1"/>
</dbReference>
<keyword evidence="3" id="KW-0804">Transcription</keyword>
<comment type="caution">
    <text evidence="6">The sequence shown here is derived from an EMBL/GenBank/DDBJ whole genome shotgun (WGS) entry which is preliminary data.</text>
</comment>
<dbReference type="Gene3D" id="1.10.357.10">
    <property type="entry name" value="Tetracycline Repressor, domain 2"/>
    <property type="match status" value="1"/>
</dbReference>
<organism evidence="6 7">
    <name type="scientific">Jatrophihabitans lederbergiae</name>
    <dbReference type="NCBI Taxonomy" id="3075547"/>
    <lineage>
        <taxon>Bacteria</taxon>
        <taxon>Bacillati</taxon>
        <taxon>Actinomycetota</taxon>
        <taxon>Actinomycetes</taxon>
        <taxon>Jatrophihabitantales</taxon>
        <taxon>Jatrophihabitantaceae</taxon>
        <taxon>Jatrophihabitans</taxon>
    </lineage>
</organism>
<dbReference type="Pfam" id="PF00440">
    <property type="entry name" value="TetR_N"/>
    <property type="match status" value="1"/>
</dbReference>
<dbReference type="PANTHER" id="PTHR30055">
    <property type="entry name" value="HTH-TYPE TRANSCRIPTIONAL REGULATOR RUTR"/>
    <property type="match status" value="1"/>
</dbReference>
<accession>A0ABU2J5S3</accession>
<name>A0ABU2J5S3_9ACTN</name>
<dbReference type="InterPro" id="IPR036271">
    <property type="entry name" value="Tet_transcr_reg_TetR-rel_C_sf"/>
</dbReference>
<protein>
    <submittedName>
        <fullName evidence="6">WHG domain-containing protein</fullName>
    </submittedName>
</protein>
<dbReference type="InterPro" id="IPR050109">
    <property type="entry name" value="HTH-type_TetR-like_transc_reg"/>
</dbReference>
<dbReference type="RefSeq" id="WP_311421473.1">
    <property type="nucleotide sequence ID" value="NZ_JAVREH010000002.1"/>
</dbReference>
<gene>
    <name evidence="6" type="ORF">RM423_02820</name>
</gene>
<evidence type="ECO:0000256" key="2">
    <source>
        <dbReference type="ARBA" id="ARBA00023125"/>
    </source>
</evidence>
<evidence type="ECO:0000313" key="6">
    <source>
        <dbReference type="EMBL" id="MDT0260321.1"/>
    </source>
</evidence>
<keyword evidence="1" id="KW-0805">Transcription regulation</keyword>
<dbReference type="Pfam" id="PF13305">
    <property type="entry name" value="TetR_C_33"/>
    <property type="match status" value="1"/>
</dbReference>
<evidence type="ECO:0000313" key="7">
    <source>
        <dbReference type="Proteomes" id="UP001183176"/>
    </source>
</evidence>
<dbReference type="PANTHER" id="PTHR30055:SF220">
    <property type="entry name" value="TETR-FAMILY REGULATORY PROTEIN"/>
    <property type="match status" value="1"/>
</dbReference>
<dbReference type="EMBL" id="JAVREH010000002">
    <property type="protein sequence ID" value="MDT0260321.1"/>
    <property type="molecule type" value="Genomic_DNA"/>
</dbReference>
<reference evidence="7" key="1">
    <citation type="submission" date="2023-07" db="EMBL/GenBank/DDBJ databases">
        <title>30 novel species of actinomycetes from the DSMZ collection.</title>
        <authorList>
            <person name="Nouioui I."/>
        </authorList>
    </citation>
    <scope>NUCLEOTIDE SEQUENCE [LARGE SCALE GENOMIC DNA]</scope>
    <source>
        <strain evidence="7">DSM 44399</strain>
    </source>
</reference>
<evidence type="ECO:0000256" key="4">
    <source>
        <dbReference type="PROSITE-ProRule" id="PRU00335"/>
    </source>
</evidence>
<sequence>MTEQNSSASDVRAGLLAAARAELIDRGHAAISLRAVARRAGVSHAAPKYYFADRAALLTAVAIQGFTELTAALARVSSSLAAVGHTYIDFGLNNPALFDLMFRPSELHPTDPDLEKAQHAAIGMLNAAVAVAESSQGDPSEPGSQALTLISWALAHGLTVLARDGALQSATNSAPGTGADLARGLADAFTERITTQPTNQATPTS</sequence>
<dbReference type="Proteomes" id="UP001183176">
    <property type="component" value="Unassembled WGS sequence"/>
</dbReference>
<evidence type="ECO:0000259" key="5">
    <source>
        <dbReference type="PROSITE" id="PS50977"/>
    </source>
</evidence>
<dbReference type="InterPro" id="IPR009057">
    <property type="entry name" value="Homeodomain-like_sf"/>
</dbReference>
<dbReference type="SUPFAM" id="SSF48498">
    <property type="entry name" value="Tetracyclin repressor-like, C-terminal domain"/>
    <property type="match status" value="1"/>
</dbReference>
<evidence type="ECO:0000256" key="1">
    <source>
        <dbReference type="ARBA" id="ARBA00023015"/>
    </source>
</evidence>